<protein>
    <recommendedName>
        <fullName evidence="2">DUF4258 domain-containing protein</fullName>
    </recommendedName>
</protein>
<accession>H5SUP1</accession>
<dbReference type="InterPro" id="IPR025354">
    <property type="entry name" value="DUF4258"/>
</dbReference>
<proteinExistence type="predicted"/>
<evidence type="ECO:0000313" key="1">
    <source>
        <dbReference type="EMBL" id="BAL60241.1"/>
    </source>
</evidence>
<dbReference type="EMBL" id="AP011803">
    <property type="protein sequence ID" value="BAL60241.1"/>
    <property type="molecule type" value="Genomic_DNA"/>
</dbReference>
<gene>
    <name evidence="1" type="ORF">HGMM_OP4C877</name>
</gene>
<sequence length="76" mass="8976">MAKRVIRYDPHAQMRMRQRGISEDMVEQALRYPILERPGTAPGTLVREADIGGRRLAVAFELRPNEFYVRTVYWRN</sequence>
<organism evidence="1">
    <name type="scientific">Acetithermum autotrophicum</name>
    <dbReference type="NCBI Taxonomy" id="1446466"/>
    <lineage>
        <taxon>Bacteria</taxon>
        <taxon>Candidatus Bipolaricaulota</taxon>
        <taxon>Candidatus Acetithermum</taxon>
    </lineage>
</organism>
<dbReference type="Pfam" id="PF14076">
    <property type="entry name" value="DUF4258"/>
    <property type="match status" value="1"/>
</dbReference>
<evidence type="ECO:0008006" key="2">
    <source>
        <dbReference type="Google" id="ProtNLM"/>
    </source>
</evidence>
<name>H5SUP1_ACEAU</name>
<dbReference type="AlphaFoldDB" id="H5SUP1"/>
<reference evidence="1" key="1">
    <citation type="journal article" date="2005" name="Environ. Microbiol.">
        <title>Genetic and functional properties of uncultivated thermophilic crenarchaeotes from a subsurface gold mine as revealed by analysis of genome fragments.</title>
        <authorList>
            <person name="Nunoura T."/>
            <person name="Hirayama H."/>
            <person name="Takami H."/>
            <person name="Oida H."/>
            <person name="Nishi S."/>
            <person name="Shimamura S."/>
            <person name="Suzuki Y."/>
            <person name="Inagaki F."/>
            <person name="Takai K."/>
            <person name="Nealson K.H."/>
            <person name="Horikoshi K."/>
        </authorList>
    </citation>
    <scope>NUCLEOTIDE SEQUENCE</scope>
</reference>
<reference evidence="1" key="2">
    <citation type="journal article" date="2012" name="PLoS ONE">
        <title>A Deeply Branching Thermophilic Bacterium with an Ancient Acetyl-CoA Pathway Dominates a Subsurface Ecosystem.</title>
        <authorList>
            <person name="Takami H."/>
            <person name="Noguchi H."/>
            <person name="Takaki Y."/>
            <person name="Uchiyama I."/>
            <person name="Toyoda A."/>
            <person name="Nishi S."/>
            <person name="Chee G.-J."/>
            <person name="Arai W."/>
            <person name="Nunoura T."/>
            <person name="Itoh T."/>
            <person name="Hattori M."/>
            <person name="Takai K."/>
        </authorList>
    </citation>
    <scope>NUCLEOTIDE SEQUENCE</scope>
</reference>